<feature type="region of interest" description="Disordered" evidence="1">
    <location>
        <begin position="361"/>
        <end position="381"/>
    </location>
</feature>
<name>A0A7R9AZS9_TIMSH</name>
<organism evidence="2">
    <name type="scientific">Timema shepardi</name>
    <name type="common">Walking stick</name>
    <dbReference type="NCBI Taxonomy" id="629360"/>
    <lineage>
        <taxon>Eukaryota</taxon>
        <taxon>Metazoa</taxon>
        <taxon>Ecdysozoa</taxon>
        <taxon>Arthropoda</taxon>
        <taxon>Hexapoda</taxon>
        <taxon>Insecta</taxon>
        <taxon>Pterygota</taxon>
        <taxon>Neoptera</taxon>
        <taxon>Polyneoptera</taxon>
        <taxon>Phasmatodea</taxon>
        <taxon>Timematodea</taxon>
        <taxon>Timematoidea</taxon>
        <taxon>Timematidae</taxon>
        <taxon>Timema</taxon>
    </lineage>
</organism>
<evidence type="ECO:0000313" key="2">
    <source>
        <dbReference type="EMBL" id="CAD7262815.1"/>
    </source>
</evidence>
<accession>A0A7R9AZS9</accession>
<evidence type="ECO:0000256" key="1">
    <source>
        <dbReference type="SAM" id="MobiDB-lite"/>
    </source>
</evidence>
<dbReference type="EMBL" id="OC003099">
    <property type="protein sequence ID" value="CAD7262815.1"/>
    <property type="molecule type" value="Genomic_DNA"/>
</dbReference>
<protein>
    <submittedName>
        <fullName evidence="2">Uncharacterized protein</fullName>
    </submittedName>
</protein>
<feature type="compositionally biased region" description="Basic and acidic residues" evidence="1">
    <location>
        <begin position="367"/>
        <end position="381"/>
    </location>
</feature>
<dbReference type="AlphaFoldDB" id="A0A7R9AZS9"/>
<sequence length="381" mass="42583">MKPTPRVSVEEIEDFDQGVVRRAIYGMYDRNEHVTLDALLDVIRANTGPDTASLFEGRRTTLYKLLHKIGFSWQKSGRKVLMEDVNVDAKRIAFLREYRKLAVENNNFVFLDETWIFSTRLSESFGKKPLLESQLKAETRSGADETQETGQGQNQLAWNTVWQVVSQLGGLGATTPILSTAWTAPQSMSSEPSKCIQRQRELLSLLARVMVTVSHVCSARPIMVKAATIIEYMGRTNQDFSPGTNFSANNTPALMKSSAAFTPLALQTGKYSSCRLAAILFVLETLAKERAAGQFDSIGESQRKLSKPLYLQLWNQCLYGPHLNTTLLIQSGTQSAGAECVSSHSSYVPGAGSTVRYYVSKPRNKRTTKDREKWAQDHELR</sequence>
<reference evidence="2" key="1">
    <citation type="submission" date="2020-11" db="EMBL/GenBank/DDBJ databases">
        <authorList>
            <person name="Tran Van P."/>
        </authorList>
    </citation>
    <scope>NUCLEOTIDE SEQUENCE</scope>
</reference>
<gene>
    <name evidence="2" type="ORF">TSIB3V08_LOCUS6911</name>
</gene>
<proteinExistence type="predicted"/>